<evidence type="ECO:0000256" key="3">
    <source>
        <dbReference type="SAM" id="MobiDB-lite"/>
    </source>
</evidence>
<dbReference type="PANTHER" id="PTHR45586:SF1">
    <property type="entry name" value="LIPOPOLYSACCHARIDE ASSEMBLY PROTEIN B"/>
    <property type="match status" value="1"/>
</dbReference>
<evidence type="ECO:0000256" key="2">
    <source>
        <dbReference type="ARBA" id="ARBA00022803"/>
    </source>
</evidence>
<name>A0ABV3FZW8_9NOCA</name>
<dbReference type="InterPro" id="IPR051012">
    <property type="entry name" value="CellSynth/LPSAsmb/PSIAsmb"/>
</dbReference>
<evidence type="ECO:0000256" key="4">
    <source>
        <dbReference type="SAM" id="Phobius"/>
    </source>
</evidence>
<dbReference type="PANTHER" id="PTHR45586">
    <property type="entry name" value="TPR REPEAT-CONTAINING PROTEIN PA4667"/>
    <property type="match status" value="1"/>
</dbReference>
<feature type="transmembrane region" description="Helical" evidence="4">
    <location>
        <begin position="324"/>
        <end position="347"/>
    </location>
</feature>
<keyword evidence="2" id="KW-0802">TPR repeat</keyword>
<evidence type="ECO:0000313" key="5">
    <source>
        <dbReference type="EMBL" id="MEV0710965.1"/>
    </source>
</evidence>
<keyword evidence="6" id="KW-1185">Reference proteome</keyword>
<dbReference type="SMART" id="SM00028">
    <property type="entry name" value="TPR"/>
    <property type="match status" value="4"/>
</dbReference>
<dbReference type="RefSeq" id="WP_357787091.1">
    <property type="nucleotide sequence ID" value="NZ_JBFAKC010000013.1"/>
</dbReference>
<feature type="transmembrane region" description="Helical" evidence="4">
    <location>
        <begin position="291"/>
        <end position="312"/>
    </location>
</feature>
<accession>A0ABV3FZW8</accession>
<feature type="region of interest" description="Disordered" evidence="3">
    <location>
        <begin position="457"/>
        <end position="490"/>
    </location>
</feature>
<feature type="transmembrane region" description="Helical" evidence="4">
    <location>
        <begin position="359"/>
        <end position="382"/>
    </location>
</feature>
<sequence>MRQTETVVARARVARELGRLEHARELLGAGLVEAPDDPILLEEFADISLSLDRFDDALRYAGRAIAVAPRRAGPHVTAALAYEIFDRHDDALRHARLAVRLEPEDPGALLALAFVLLSGPGRRRSRDKSEVAAVLERVSALAPDDADTHAAVAEIYQRMADVTAAREHIDAGLRADPTHADLLAMRAEYEPGRREAVATLRGLLAARPEHTTARLRLAAITWKAMMRLAAWLWFFTAAVTVASLWIGPGGLRYVSAPAFAVIPIAWFGVFRTLRKQLPPGYLTRRLRRPASVVALLVLVFSGLLAEVGVVLLRLDWTAAAVRGGYVLLLAAACGAGLAHLLFFLTWLGRRGGDRDAAEASTHAIVSLVFVTGGAIVLLGVIAALRPWSRQPTALWALVVLACGIALTLLLESAFALYPDLRPRARWIPVLVAAVVLAGMWWGAHELRSEPFRSTERLPRPTVPRFTPKPLPTMPSFRVTVPPAPQPSGDR</sequence>
<dbReference type="InterPro" id="IPR011990">
    <property type="entry name" value="TPR-like_helical_dom_sf"/>
</dbReference>
<evidence type="ECO:0000313" key="6">
    <source>
        <dbReference type="Proteomes" id="UP001551695"/>
    </source>
</evidence>
<evidence type="ECO:0000256" key="1">
    <source>
        <dbReference type="ARBA" id="ARBA00022737"/>
    </source>
</evidence>
<dbReference type="Proteomes" id="UP001551695">
    <property type="component" value="Unassembled WGS sequence"/>
</dbReference>
<dbReference type="SUPFAM" id="SSF48452">
    <property type="entry name" value="TPR-like"/>
    <property type="match status" value="1"/>
</dbReference>
<dbReference type="EMBL" id="JBFAKC010000013">
    <property type="protein sequence ID" value="MEV0710965.1"/>
    <property type="molecule type" value="Genomic_DNA"/>
</dbReference>
<proteinExistence type="predicted"/>
<feature type="transmembrane region" description="Helical" evidence="4">
    <location>
        <begin position="253"/>
        <end position="270"/>
    </location>
</feature>
<dbReference type="Gene3D" id="1.25.40.10">
    <property type="entry name" value="Tetratricopeptide repeat domain"/>
    <property type="match status" value="1"/>
</dbReference>
<keyword evidence="4" id="KW-0812">Transmembrane</keyword>
<dbReference type="InterPro" id="IPR019734">
    <property type="entry name" value="TPR_rpt"/>
</dbReference>
<keyword evidence="4" id="KW-1133">Transmembrane helix</keyword>
<keyword evidence="4" id="KW-0472">Membrane</keyword>
<reference evidence="5 6" key="1">
    <citation type="submission" date="2024-06" db="EMBL/GenBank/DDBJ databases">
        <title>The Natural Products Discovery Center: Release of the First 8490 Sequenced Strains for Exploring Actinobacteria Biosynthetic Diversity.</title>
        <authorList>
            <person name="Kalkreuter E."/>
            <person name="Kautsar S.A."/>
            <person name="Yang D."/>
            <person name="Bader C.D."/>
            <person name="Teijaro C.N."/>
            <person name="Fluegel L."/>
            <person name="Davis C.M."/>
            <person name="Simpson J.R."/>
            <person name="Lauterbach L."/>
            <person name="Steele A.D."/>
            <person name="Gui C."/>
            <person name="Meng S."/>
            <person name="Li G."/>
            <person name="Viehrig K."/>
            <person name="Ye F."/>
            <person name="Su P."/>
            <person name="Kiefer A.F."/>
            <person name="Nichols A."/>
            <person name="Cepeda A.J."/>
            <person name="Yan W."/>
            <person name="Fan B."/>
            <person name="Jiang Y."/>
            <person name="Adhikari A."/>
            <person name="Zheng C.-J."/>
            <person name="Schuster L."/>
            <person name="Cowan T.M."/>
            <person name="Smanski M.J."/>
            <person name="Chevrette M.G."/>
            <person name="De Carvalho L.P.S."/>
            <person name="Shen B."/>
        </authorList>
    </citation>
    <scope>NUCLEOTIDE SEQUENCE [LARGE SCALE GENOMIC DNA]</scope>
    <source>
        <strain evidence="5 6">NPDC050403</strain>
    </source>
</reference>
<gene>
    <name evidence="5" type="ORF">AB0I48_25695</name>
</gene>
<protein>
    <submittedName>
        <fullName evidence="5">Tetratricopeptide repeat protein</fullName>
    </submittedName>
</protein>
<feature type="transmembrane region" description="Helical" evidence="4">
    <location>
        <begin position="424"/>
        <end position="443"/>
    </location>
</feature>
<keyword evidence="1" id="KW-0677">Repeat</keyword>
<organism evidence="5 6">
    <name type="scientific">Nocardia aurea</name>
    <dbReference type="NCBI Taxonomy" id="2144174"/>
    <lineage>
        <taxon>Bacteria</taxon>
        <taxon>Bacillati</taxon>
        <taxon>Actinomycetota</taxon>
        <taxon>Actinomycetes</taxon>
        <taxon>Mycobacteriales</taxon>
        <taxon>Nocardiaceae</taxon>
        <taxon>Nocardia</taxon>
    </lineage>
</organism>
<feature type="transmembrane region" description="Helical" evidence="4">
    <location>
        <begin position="394"/>
        <end position="417"/>
    </location>
</feature>
<feature type="transmembrane region" description="Helical" evidence="4">
    <location>
        <begin position="228"/>
        <end position="247"/>
    </location>
</feature>
<feature type="compositionally biased region" description="Pro residues" evidence="3">
    <location>
        <begin position="481"/>
        <end position="490"/>
    </location>
</feature>
<comment type="caution">
    <text evidence="5">The sequence shown here is derived from an EMBL/GenBank/DDBJ whole genome shotgun (WGS) entry which is preliminary data.</text>
</comment>